<dbReference type="HOGENOM" id="CLU_3432994_0_0_9"/>
<dbReference type="EMBL" id="FP929038">
    <property type="protein sequence ID" value="CBK80793.1"/>
    <property type="molecule type" value="Genomic_DNA"/>
</dbReference>
<proteinExistence type="predicted"/>
<reference evidence="1 2" key="1">
    <citation type="submission" date="2010-03" db="EMBL/GenBank/DDBJ databases">
        <title>The genome sequence of Coprococcus catus GD/7.</title>
        <authorList>
            <consortium name="metaHIT consortium -- http://www.metahit.eu/"/>
            <person name="Pajon A."/>
            <person name="Turner K."/>
            <person name="Parkhill J."/>
            <person name="Duncan S."/>
            <person name="Flint H."/>
        </authorList>
    </citation>
    <scope>NUCLEOTIDE SEQUENCE [LARGE SCALE GENOMIC DNA]</scope>
    <source>
        <strain evidence="1 2">GD/7</strain>
    </source>
</reference>
<evidence type="ECO:0000313" key="2">
    <source>
        <dbReference type="Proteomes" id="UP000008798"/>
    </source>
</evidence>
<name>D4J8X2_9FIRM</name>
<dbReference type="AlphaFoldDB" id="D4J8X2"/>
<gene>
    <name evidence="1" type="ORF">CC1_20750</name>
</gene>
<sequence length="16" mass="1773">MAHKKQTAIPHGRKGI</sequence>
<organism evidence="1 2">
    <name type="scientific">Coprococcus catus GD/7</name>
    <dbReference type="NCBI Taxonomy" id="717962"/>
    <lineage>
        <taxon>Bacteria</taxon>
        <taxon>Bacillati</taxon>
        <taxon>Bacillota</taxon>
        <taxon>Clostridia</taxon>
        <taxon>Lachnospirales</taxon>
        <taxon>Lachnospiraceae</taxon>
        <taxon>Coprococcus</taxon>
    </lineage>
</organism>
<protein>
    <submittedName>
        <fullName evidence="1">Uncharacterized protein</fullName>
    </submittedName>
</protein>
<dbReference type="Proteomes" id="UP000008798">
    <property type="component" value="Chromosome"/>
</dbReference>
<reference evidence="1 2" key="2">
    <citation type="submission" date="2010-03" db="EMBL/GenBank/DDBJ databases">
        <authorList>
            <person name="Pajon A."/>
        </authorList>
    </citation>
    <scope>NUCLEOTIDE SEQUENCE [LARGE SCALE GENOMIC DNA]</scope>
    <source>
        <strain evidence="1 2">GD/7</strain>
    </source>
</reference>
<dbReference type="KEGG" id="cct:CC1_20750"/>
<accession>D4J8X2</accession>
<dbReference type="STRING" id="717962.CC1_20750"/>
<evidence type="ECO:0000313" key="1">
    <source>
        <dbReference type="EMBL" id="CBK80793.1"/>
    </source>
</evidence>